<dbReference type="Gene3D" id="2.60.120.260">
    <property type="entry name" value="Galactose-binding domain-like"/>
    <property type="match status" value="2"/>
</dbReference>
<dbReference type="InterPro" id="IPR013737">
    <property type="entry name" value="Bac_rhamnosid_N"/>
</dbReference>
<accession>A0A1J4K300</accession>
<dbReference type="InterPro" id="IPR035398">
    <property type="entry name" value="Bac_rhamnosid_C"/>
</dbReference>
<dbReference type="Gene3D" id="2.60.40.10">
    <property type="entry name" value="Immunoglobulins"/>
    <property type="match status" value="1"/>
</dbReference>
<proteinExistence type="predicted"/>
<dbReference type="InterPro" id="IPR013783">
    <property type="entry name" value="Ig-like_fold"/>
</dbReference>
<comment type="catalytic activity">
    <reaction evidence="1">
        <text>Hydrolysis of terminal non-reducing alpha-L-rhamnose residues in alpha-L-rhamnosides.</text>
        <dbReference type="EC" id="3.2.1.40"/>
    </reaction>
</comment>
<dbReference type="GeneID" id="94839776"/>
<dbReference type="Pfam" id="PF17390">
    <property type="entry name" value="Bac_rhamnosid_C"/>
    <property type="match status" value="1"/>
</dbReference>
<dbReference type="InterPro" id="IPR016007">
    <property type="entry name" value="Alpha_rhamnosid"/>
</dbReference>
<dbReference type="InterPro" id="IPR008902">
    <property type="entry name" value="Rhamnosid_concanavalin"/>
</dbReference>
<dbReference type="EC" id="3.2.1.40" evidence="2"/>
<dbReference type="RefSeq" id="XP_068358707.1">
    <property type="nucleotide sequence ID" value="XM_068505072.1"/>
</dbReference>
<sequence>MLLGFLFSFSQCTSNSVNHNGVIVDMLVNGIKNPIGYDLSSISLSWIVENTTAKKSISSRVLVSKKLNFDEILHDSHFQENISSLDYSLRISLQPRTRYYWKVHVKLDNNEIIKSNSSYFETGKLSEKWTGKFISTSLKQEYPPYIRRKFFLNSKEGTDKEIANARVYISALGLYELYINNKKVSNEHFTPFCNGYKFWLQYQTFDVTSYLVDGENVIGVMLGDGWAKGRFWFSSESADMTMKSGKLGNPINIITDKYLLICELHIEYKDGTKEIINSDSDEWKCQKSPILLNNLYDGEIYDANYEIENWCSSKLGSDKGWKPTIVINDVNFNLVERLSPPVVVKHLLTPKAILEDQKSKCKVIDMGQNIAGWIELTINAPKDSETILEFGEIYHNGKFINENLRTAKQQFRIISNGQKMRIRPHFTFFGFQYIKLSQFYGDIDLNDIIGCSIYSDLEETGYFHCGIESVNKFYSNGFWSQRDNFLDVPTDCPQRDERMGWTGDAQVFCSTAMFNMKAYPFYRKYLKDLYLLQKESHGIVSSIVPFFGEDDNEQMAGRVGWADAATVIPFKVYEHTGRKQILEDQYESMKMWVDFVMGQLSSDGLWEAKTFHFGDWLALDGEKDGNVGGTELSFICSCYFSYSLQNFINVSKVLNKDCLEYEKQLEKTIEGIRNEYVTNSGRVTVHTQTAQALSLYLNISTDPFKVLQTLKLMLRNNAYKLTTGFIGTPILCRVLSDMGDSNTAYNVFLDDDFPGWLFEVKMNATSIWERWDSITENGKIRKGMNSMNHYASASVIEWFYRNICGIKPVFWAPGFKEFELSPQPDFRMKNAEASVNSAMGKIKSEWKIDNNNITHYKFKVPFDSKAHLKLRNCKKEEVKTVNGEIELFQKGDSVEGTLLAGEYSFLCPYQENIIEIEDRYK</sequence>
<dbReference type="OrthoDB" id="10036721at2759"/>
<dbReference type="InterPro" id="IPR012341">
    <property type="entry name" value="6hp_glycosidase-like_sf"/>
</dbReference>
<dbReference type="PIRSF" id="PIRSF010631">
    <property type="entry name" value="A-rhamnsds"/>
    <property type="match status" value="1"/>
</dbReference>
<dbReference type="PANTHER" id="PTHR33307:SF6">
    <property type="entry name" value="ALPHA-RHAMNOSIDASE (EUROFUNG)-RELATED"/>
    <property type="match status" value="1"/>
</dbReference>
<protein>
    <recommendedName>
        <fullName evidence="2">alpha-L-rhamnosidase</fullName>
        <ecNumber evidence="2">3.2.1.40</ecNumber>
    </recommendedName>
</protein>
<dbReference type="Pfam" id="PF08531">
    <property type="entry name" value="Bac_rhamnosid_N"/>
    <property type="match status" value="1"/>
</dbReference>
<evidence type="ECO:0000259" key="4">
    <source>
        <dbReference type="Pfam" id="PF05592"/>
    </source>
</evidence>
<keyword evidence="3" id="KW-0378">Hydrolase</keyword>
<dbReference type="GO" id="GO:0030596">
    <property type="term" value="F:alpha-L-rhamnosidase activity"/>
    <property type="evidence" value="ECO:0007669"/>
    <property type="project" value="UniProtKB-EC"/>
</dbReference>
<dbReference type="SUPFAM" id="SSF48208">
    <property type="entry name" value="Six-hairpin glycosidases"/>
    <property type="match status" value="1"/>
</dbReference>
<evidence type="ECO:0000313" key="8">
    <source>
        <dbReference type="EMBL" id="OHT05571.1"/>
    </source>
</evidence>
<dbReference type="Pfam" id="PF17389">
    <property type="entry name" value="Bac_rhamnosid6H"/>
    <property type="match status" value="1"/>
</dbReference>
<dbReference type="Proteomes" id="UP000179807">
    <property type="component" value="Unassembled WGS sequence"/>
</dbReference>
<feature type="domain" description="Alpha-L-rhamnosidase concanavalin-like" evidence="4">
    <location>
        <begin position="359"/>
        <end position="453"/>
    </location>
</feature>
<reference evidence="8" key="1">
    <citation type="submission" date="2016-10" db="EMBL/GenBank/DDBJ databases">
        <authorList>
            <person name="Benchimol M."/>
            <person name="Almeida L.G."/>
            <person name="Vasconcelos A.T."/>
            <person name="Perreira-Neves A."/>
            <person name="Rosa I.A."/>
            <person name="Tasca T."/>
            <person name="Bogo M.R."/>
            <person name="de Souza W."/>
        </authorList>
    </citation>
    <scope>NUCLEOTIDE SEQUENCE [LARGE SCALE GENOMIC DNA]</scope>
    <source>
        <strain evidence="8">K</strain>
    </source>
</reference>
<evidence type="ECO:0000256" key="1">
    <source>
        <dbReference type="ARBA" id="ARBA00001445"/>
    </source>
</evidence>
<evidence type="ECO:0000256" key="3">
    <source>
        <dbReference type="ARBA" id="ARBA00022801"/>
    </source>
</evidence>
<keyword evidence="9" id="KW-1185">Reference proteome</keyword>
<organism evidence="8 9">
    <name type="scientific">Tritrichomonas foetus</name>
    <dbReference type="NCBI Taxonomy" id="1144522"/>
    <lineage>
        <taxon>Eukaryota</taxon>
        <taxon>Metamonada</taxon>
        <taxon>Parabasalia</taxon>
        <taxon>Tritrichomonadida</taxon>
        <taxon>Tritrichomonadidae</taxon>
        <taxon>Tritrichomonas</taxon>
    </lineage>
</organism>
<evidence type="ECO:0000259" key="5">
    <source>
        <dbReference type="Pfam" id="PF08531"/>
    </source>
</evidence>
<feature type="domain" description="Alpha-L-rhamnosidase C-terminal" evidence="7">
    <location>
        <begin position="805"/>
        <end position="882"/>
    </location>
</feature>
<evidence type="ECO:0000259" key="6">
    <source>
        <dbReference type="Pfam" id="PF17389"/>
    </source>
</evidence>
<feature type="domain" description="Bacterial alpha-L-rhamnosidase N-terminal" evidence="5">
    <location>
        <begin position="160"/>
        <end position="345"/>
    </location>
</feature>
<dbReference type="PANTHER" id="PTHR33307">
    <property type="entry name" value="ALPHA-RHAMNOSIDASE (EUROFUNG)"/>
    <property type="match status" value="1"/>
</dbReference>
<dbReference type="InterPro" id="IPR035396">
    <property type="entry name" value="Bac_rhamnosid6H"/>
</dbReference>
<dbReference type="InterPro" id="IPR008928">
    <property type="entry name" value="6-hairpin_glycosidase_sf"/>
</dbReference>
<name>A0A1J4K300_9EUKA</name>
<comment type="caution">
    <text evidence="8">The sequence shown here is derived from an EMBL/GenBank/DDBJ whole genome shotgun (WGS) entry which is preliminary data.</text>
</comment>
<gene>
    <name evidence="8" type="ORF">TRFO_26640</name>
</gene>
<evidence type="ECO:0000259" key="7">
    <source>
        <dbReference type="Pfam" id="PF17390"/>
    </source>
</evidence>
<feature type="domain" description="Alpha-L-rhamnosidase six-hairpin glycosidase" evidence="6">
    <location>
        <begin position="458"/>
        <end position="803"/>
    </location>
</feature>
<evidence type="ECO:0000256" key="2">
    <source>
        <dbReference type="ARBA" id="ARBA00012652"/>
    </source>
</evidence>
<dbReference type="AlphaFoldDB" id="A0A1J4K300"/>
<dbReference type="GO" id="GO:0005975">
    <property type="term" value="P:carbohydrate metabolic process"/>
    <property type="evidence" value="ECO:0007669"/>
    <property type="project" value="InterPro"/>
</dbReference>
<dbReference type="Pfam" id="PF05592">
    <property type="entry name" value="Bac_rhamnosid"/>
    <property type="match status" value="1"/>
</dbReference>
<dbReference type="Gene3D" id="2.60.420.10">
    <property type="entry name" value="Maltose phosphorylase, domain 3"/>
    <property type="match status" value="1"/>
</dbReference>
<dbReference type="EMBL" id="MLAK01000753">
    <property type="protein sequence ID" value="OHT05571.1"/>
    <property type="molecule type" value="Genomic_DNA"/>
</dbReference>
<evidence type="ECO:0000313" key="9">
    <source>
        <dbReference type="Proteomes" id="UP000179807"/>
    </source>
</evidence>
<dbReference type="VEuPathDB" id="TrichDB:TRFO_26640"/>
<dbReference type="Pfam" id="PF25788">
    <property type="entry name" value="Ig_Rha78A_N"/>
    <property type="match status" value="1"/>
</dbReference>
<dbReference type="Gene3D" id="1.50.10.10">
    <property type="match status" value="1"/>
</dbReference>